<gene>
    <name evidence="1" type="ORF">PHYBOEH_007192</name>
</gene>
<dbReference type="Proteomes" id="UP000693981">
    <property type="component" value="Unassembled WGS sequence"/>
</dbReference>
<name>A0A8T1WCD5_9STRA</name>
<comment type="caution">
    <text evidence="1">The sequence shown here is derived from an EMBL/GenBank/DDBJ whole genome shotgun (WGS) entry which is preliminary data.</text>
</comment>
<keyword evidence="2" id="KW-1185">Reference proteome</keyword>
<dbReference type="OrthoDB" id="127938at2759"/>
<evidence type="ECO:0000313" key="2">
    <source>
        <dbReference type="Proteomes" id="UP000693981"/>
    </source>
</evidence>
<evidence type="ECO:0000313" key="1">
    <source>
        <dbReference type="EMBL" id="KAG7389904.1"/>
    </source>
</evidence>
<accession>A0A8T1WCD5</accession>
<dbReference type="EMBL" id="JAGDFL010000395">
    <property type="protein sequence ID" value="KAG7389904.1"/>
    <property type="molecule type" value="Genomic_DNA"/>
</dbReference>
<protein>
    <submittedName>
        <fullName evidence="1">Uncharacterized protein</fullName>
    </submittedName>
</protein>
<organism evidence="1 2">
    <name type="scientific">Phytophthora boehmeriae</name>
    <dbReference type="NCBI Taxonomy" id="109152"/>
    <lineage>
        <taxon>Eukaryota</taxon>
        <taxon>Sar</taxon>
        <taxon>Stramenopiles</taxon>
        <taxon>Oomycota</taxon>
        <taxon>Peronosporomycetes</taxon>
        <taxon>Peronosporales</taxon>
        <taxon>Peronosporaceae</taxon>
        <taxon>Phytophthora</taxon>
    </lineage>
</organism>
<sequence length="312" mass="34255">MVLTRAQAAARAAEQAQDVTATETSIVEHPGEATMTALPTTVELEPGVEDHLARLAEHFLAQTQALTAGHRMLQTQQEGQSQAQCAALMAIQASAETGMKQLTAQQQEIVVRFQEELLGTQSAIREQLLRLQAIQEEYRAQIQQDVDAKLTQAVVEVQRVSEAMVAAQSDGTKQLVKEIDSRFVANHDALDARTLQVEEQLKLTSTGGAVDGLAQDLTKQSLQDMKAYVDNSLELGLKLTRDELQQELLSTLARVPEEPLLEAVKQLVLEETTKSERQVGVQVQRALATVQGELNLATQRQADATNILREQF</sequence>
<dbReference type="AlphaFoldDB" id="A0A8T1WCD5"/>
<proteinExistence type="predicted"/>
<reference evidence="1" key="1">
    <citation type="submission" date="2021-02" db="EMBL/GenBank/DDBJ databases">
        <authorList>
            <person name="Palmer J.M."/>
        </authorList>
    </citation>
    <scope>NUCLEOTIDE SEQUENCE</scope>
    <source>
        <strain evidence="1">SCRP23</strain>
    </source>
</reference>